<gene>
    <name evidence="2" type="ORF">FAZ95_13910</name>
</gene>
<sequence length="289" mass="31618">MAKNSIDAYGAQGKTNVLTFDPDDLVLVTDESHPLYDSRVHLPLDESMVRNIDYQGVIQAIEVSKNTETGDIEVVTGRQRVKNAREANRRRRARGEPIRLVPAVVRRLKPHERASVLSAAMVSENAIRQQETPITRAEKMARQQAMGRSDEDIAILFGCNVATVRATVQLLDCCSAVQKAVEAGQISATHAKQLVKLTPDEQRAKVKDLIEAGDGVQGHERSRKQRAVLAGEPPTRMKTRKKIETELATATGERAAALRWVLGIEESAAALPGLADAKAAMQAFDQEVA</sequence>
<name>A0A4P8IMI6_9BURK</name>
<dbReference type="OrthoDB" id="8636102at2"/>
<reference evidence="2 3" key="1">
    <citation type="submission" date="2019-05" db="EMBL/GenBank/DDBJ databases">
        <title>Burkholderia sp. DHOD12, isolated from subtropical forest soil.</title>
        <authorList>
            <person name="Gao Z.-H."/>
            <person name="Qiu L.-H."/>
        </authorList>
    </citation>
    <scope>NUCLEOTIDE SEQUENCE [LARGE SCALE GENOMIC DNA]</scope>
    <source>
        <strain evidence="2 3">DHOD12</strain>
    </source>
</reference>
<dbReference type="InterPro" id="IPR050336">
    <property type="entry name" value="Chromosome_partition/occlusion"/>
</dbReference>
<dbReference type="PANTHER" id="PTHR33375">
    <property type="entry name" value="CHROMOSOME-PARTITIONING PROTEIN PARB-RELATED"/>
    <property type="match status" value="1"/>
</dbReference>
<accession>A0A4P8IMI6</accession>
<evidence type="ECO:0000313" key="3">
    <source>
        <dbReference type="Proteomes" id="UP000298656"/>
    </source>
</evidence>
<keyword evidence="3" id="KW-1185">Reference proteome</keyword>
<dbReference type="GO" id="GO:0007059">
    <property type="term" value="P:chromosome segregation"/>
    <property type="evidence" value="ECO:0007669"/>
    <property type="project" value="TreeGrafter"/>
</dbReference>
<dbReference type="RefSeq" id="WP_137332997.1">
    <property type="nucleotide sequence ID" value="NZ_CP040077.1"/>
</dbReference>
<dbReference type="PANTHER" id="PTHR33375:SF1">
    <property type="entry name" value="CHROMOSOME-PARTITIONING PROTEIN PARB-RELATED"/>
    <property type="match status" value="1"/>
</dbReference>
<organism evidence="2 3">
    <name type="scientific">Trinickia violacea</name>
    <dbReference type="NCBI Taxonomy" id="2571746"/>
    <lineage>
        <taxon>Bacteria</taxon>
        <taxon>Pseudomonadati</taxon>
        <taxon>Pseudomonadota</taxon>
        <taxon>Betaproteobacteria</taxon>
        <taxon>Burkholderiales</taxon>
        <taxon>Burkholderiaceae</taxon>
        <taxon>Trinickia</taxon>
    </lineage>
</organism>
<dbReference type="KEGG" id="tvl:FAZ95_13910"/>
<dbReference type="EMBL" id="CP040077">
    <property type="protein sequence ID" value="QCP50178.1"/>
    <property type="molecule type" value="Genomic_DNA"/>
</dbReference>
<proteinExistence type="predicted"/>
<protein>
    <recommendedName>
        <fullName evidence="1">ParB/Spo0J HTH domain-containing protein</fullName>
    </recommendedName>
</protein>
<dbReference type="Pfam" id="PF17762">
    <property type="entry name" value="HTH_ParB"/>
    <property type="match status" value="1"/>
</dbReference>
<dbReference type="Proteomes" id="UP000298656">
    <property type="component" value="Chromosome 1"/>
</dbReference>
<dbReference type="GO" id="GO:0005694">
    <property type="term" value="C:chromosome"/>
    <property type="evidence" value="ECO:0007669"/>
    <property type="project" value="TreeGrafter"/>
</dbReference>
<dbReference type="AlphaFoldDB" id="A0A4P8IMI6"/>
<evidence type="ECO:0000313" key="2">
    <source>
        <dbReference type="EMBL" id="QCP50178.1"/>
    </source>
</evidence>
<dbReference type="Gene3D" id="1.10.10.2830">
    <property type="match status" value="1"/>
</dbReference>
<evidence type="ECO:0000259" key="1">
    <source>
        <dbReference type="Pfam" id="PF17762"/>
    </source>
</evidence>
<dbReference type="InterPro" id="IPR041468">
    <property type="entry name" value="HTH_ParB/Spo0J"/>
</dbReference>
<dbReference type="SUPFAM" id="SSF109709">
    <property type="entry name" value="KorB DNA-binding domain-like"/>
    <property type="match status" value="1"/>
</dbReference>
<feature type="domain" description="ParB/Spo0J HTH" evidence="1">
    <location>
        <begin position="132"/>
        <end position="225"/>
    </location>
</feature>